<evidence type="ECO:0000256" key="7">
    <source>
        <dbReference type="SAM" id="Phobius"/>
    </source>
</evidence>
<dbReference type="PROSITE" id="PS50850">
    <property type="entry name" value="MFS"/>
    <property type="match status" value="1"/>
</dbReference>
<organism evidence="9 10">
    <name type="scientific">Magnetospirillum fulvum</name>
    <name type="common">Rhodospirillum fulvum</name>
    <dbReference type="NCBI Taxonomy" id="1082"/>
    <lineage>
        <taxon>Bacteria</taxon>
        <taxon>Pseudomonadati</taxon>
        <taxon>Pseudomonadota</taxon>
        <taxon>Alphaproteobacteria</taxon>
        <taxon>Rhodospirillales</taxon>
        <taxon>Rhodospirillaceae</taxon>
        <taxon>Magnetospirillum</taxon>
    </lineage>
</organism>
<dbReference type="Pfam" id="PF07690">
    <property type="entry name" value="MFS_1"/>
    <property type="match status" value="1"/>
</dbReference>
<keyword evidence="3" id="KW-1003">Cell membrane</keyword>
<dbReference type="InterPro" id="IPR011701">
    <property type="entry name" value="MFS"/>
</dbReference>
<evidence type="ECO:0000259" key="8">
    <source>
        <dbReference type="PROSITE" id="PS50850"/>
    </source>
</evidence>
<evidence type="ECO:0000256" key="2">
    <source>
        <dbReference type="ARBA" id="ARBA00022448"/>
    </source>
</evidence>
<dbReference type="AlphaFoldDB" id="A0A1H6HP05"/>
<feature type="transmembrane region" description="Helical" evidence="7">
    <location>
        <begin position="100"/>
        <end position="122"/>
    </location>
</feature>
<feature type="transmembrane region" description="Helical" evidence="7">
    <location>
        <begin position="287"/>
        <end position="305"/>
    </location>
</feature>
<accession>A0A1H6HP05</accession>
<evidence type="ECO:0000256" key="4">
    <source>
        <dbReference type="ARBA" id="ARBA00022692"/>
    </source>
</evidence>
<evidence type="ECO:0000313" key="10">
    <source>
        <dbReference type="Proteomes" id="UP000182983"/>
    </source>
</evidence>
<feature type="transmembrane region" description="Helical" evidence="7">
    <location>
        <begin position="325"/>
        <end position="342"/>
    </location>
</feature>
<dbReference type="SUPFAM" id="SSF103473">
    <property type="entry name" value="MFS general substrate transporter"/>
    <property type="match status" value="1"/>
</dbReference>
<evidence type="ECO:0000256" key="6">
    <source>
        <dbReference type="ARBA" id="ARBA00023136"/>
    </source>
</evidence>
<feature type="transmembrane region" description="Helical" evidence="7">
    <location>
        <begin position="259"/>
        <end position="280"/>
    </location>
</feature>
<dbReference type="Proteomes" id="UP000182983">
    <property type="component" value="Unassembled WGS sequence"/>
</dbReference>
<keyword evidence="5 7" id="KW-1133">Transmembrane helix</keyword>
<feature type="transmembrane region" description="Helical" evidence="7">
    <location>
        <begin position="235"/>
        <end position="253"/>
    </location>
</feature>
<dbReference type="Gene3D" id="1.20.1250.20">
    <property type="entry name" value="MFS general substrate transporter like domains"/>
    <property type="match status" value="2"/>
</dbReference>
<evidence type="ECO:0000256" key="5">
    <source>
        <dbReference type="ARBA" id="ARBA00022989"/>
    </source>
</evidence>
<dbReference type="InterPro" id="IPR036259">
    <property type="entry name" value="MFS_trans_sf"/>
</dbReference>
<sequence>MNRMGASATAIGLNAAMPPLGWLLGTPLMPWALRRFNPKLLLPTLLAVAAIALTGFPLLYDQEAWLGLRFLFGGCCGLAFRLIEYWVNAASPSACRARNLGIYNAAFCTGAASGALVVPTIGLEGWPPILLILAFTTASAVLLGAIRDAPPAPAATDAPSGAVRLPLSAFMVVPVFGALVFGLFEAVPYTLMPVYVLRLGLSETQAVGTASAFLLGALLFSIPLGILADRIGKRVVLVVSCGIALLIPTVLPLTVSSPAVLFAIMMLWGGVVSSIYSLSLAQLADRFHGSALVAANAVFGTLYALGSLTGSPLHGFAMDSLNPQGLMVSSVILFLIYAVFLFRSGRISRSAG</sequence>
<dbReference type="PANTHER" id="PTHR23521">
    <property type="entry name" value="TRANSPORTER MFS SUPERFAMILY"/>
    <property type="match status" value="1"/>
</dbReference>
<keyword evidence="4 7" id="KW-0812">Transmembrane</keyword>
<keyword evidence="10" id="KW-1185">Reference proteome</keyword>
<feature type="transmembrane region" description="Helical" evidence="7">
    <location>
        <begin position="40"/>
        <end position="60"/>
    </location>
</feature>
<feature type="domain" description="Major facilitator superfamily (MFS) profile" evidence="8">
    <location>
        <begin position="1"/>
        <end position="346"/>
    </location>
</feature>
<dbReference type="InterPro" id="IPR047200">
    <property type="entry name" value="MFS_YcaD-like"/>
</dbReference>
<feature type="transmembrane region" description="Helical" evidence="7">
    <location>
        <begin position="167"/>
        <end position="187"/>
    </location>
</feature>
<dbReference type="PANTHER" id="PTHR23521:SF2">
    <property type="entry name" value="TRANSPORTER MFS SUPERFAMILY"/>
    <property type="match status" value="1"/>
</dbReference>
<feature type="transmembrane region" description="Helical" evidence="7">
    <location>
        <begin position="66"/>
        <end position="88"/>
    </location>
</feature>
<keyword evidence="2" id="KW-0813">Transport</keyword>
<evidence type="ECO:0000313" key="9">
    <source>
        <dbReference type="EMBL" id="SEH35958.1"/>
    </source>
</evidence>
<dbReference type="InterPro" id="IPR020846">
    <property type="entry name" value="MFS_dom"/>
</dbReference>
<protein>
    <submittedName>
        <fullName evidence="9">Predicted arabinose efflux permease, MFS family</fullName>
    </submittedName>
</protein>
<gene>
    <name evidence="9" type="ORF">SAMN04244559_01871</name>
</gene>
<evidence type="ECO:0000256" key="1">
    <source>
        <dbReference type="ARBA" id="ARBA00004651"/>
    </source>
</evidence>
<reference evidence="10" key="1">
    <citation type="submission" date="2016-10" db="EMBL/GenBank/DDBJ databases">
        <authorList>
            <person name="Varghese N."/>
            <person name="Submissions S."/>
        </authorList>
    </citation>
    <scope>NUCLEOTIDE SEQUENCE [LARGE SCALE GENOMIC DNA]</scope>
    <source>
        <strain evidence="10">DSM 13234</strain>
    </source>
</reference>
<comment type="subcellular location">
    <subcellularLocation>
        <location evidence="1">Cell membrane</location>
        <topology evidence="1">Multi-pass membrane protein</topology>
    </subcellularLocation>
</comment>
<proteinExistence type="predicted"/>
<keyword evidence="6 7" id="KW-0472">Membrane</keyword>
<dbReference type="CDD" id="cd17477">
    <property type="entry name" value="MFS_YcaD_like"/>
    <property type="match status" value="1"/>
</dbReference>
<dbReference type="EMBL" id="FNWO01000006">
    <property type="protein sequence ID" value="SEH35958.1"/>
    <property type="molecule type" value="Genomic_DNA"/>
</dbReference>
<evidence type="ECO:0000256" key="3">
    <source>
        <dbReference type="ARBA" id="ARBA00022475"/>
    </source>
</evidence>
<dbReference type="GO" id="GO:0022857">
    <property type="term" value="F:transmembrane transporter activity"/>
    <property type="evidence" value="ECO:0007669"/>
    <property type="project" value="InterPro"/>
</dbReference>
<feature type="transmembrane region" description="Helical" evidence="7">
    <location>
        <begin position="207"/>
        <end position="228"/>
    </location>
</feature>
<name>A0A1H6HP05_MAGFU</name>
<dbReference type="GO" id="GO:0005886">
    <property type="term" value="C:plasma membrane"/>
    <property type="evidence" value="ECO:0007669"/>
    <property type="project" value="UniProtKB-SubCell"/>
</dbReference>
<feature type="transmembrane region" description="Helical" evidence="7">
    <location>
        <begin position="128"/>
        <end position="146"/>
    </location>
</feature>